<proteinExistence type="predicted"/>
<dbReference type="Pfam" id="PF13843">
    <property type="entry name" value="DDE_Tnp_1_7"/>
    <property type="match status" value="2"/>
</dbReference>
<reference evidence="2" key="1">
    <citation type="submission" date="2021-04" db="EMBL/GenBank/DDBJ databases">
        <authorList>
            <person name="Tunstrom K."/>
        </authorList>
    </citation>
    <scope>NUCLEOTIDE SEQUENCE</scope>
</reference>
<keyword evidence="3" id="KW-1185">Reference proteome</keyword>
<evidence type="ECO:0000313" key="2">
    <source>
        <dbReference type="EMBL" id="CAG4941334.1"/>
    </source>
</evidence>
<dbReference type="PANTHER" id="PTHR46599:SF3">
    <property type="entry name" value="PIGGYBAC TRANSPOSABLE ELEMENT-DERIVED PROTEIN 4"/>
    <property type="match status" value="1"/>
</dbReference>
<feature type="domain" description="PiggyBac transposable element-derived protein" evidence="1">
    <location>
        <begin position="2"/>
        <end position="62"/>
    </location>
</feature>
<evidence type="ECO:0000313" key="3">
    <source>
        <dbReference type="Proteomes" id="UP000691718"/>
    </source>
</evidence>
<dbReference type="OrthoDB" id="118105at2759"/>
<name>A0A8S3W514_PARAO</name>
<accession>A0A8S3W514</accession>
<dbReference type="Proteomes" id="UP000691718">
    <property type="component" value="Unassembled WGS sequence"/>
</dbReference>
<sequence length="182" mass="20815">MICDETNKQAVKLSAGVSQKSRILAWKELTVSELKVFLGLLFHMGTIQLRCLQDYWKTGGLDHEVSVKGHAEEVVMQLMDEKLCNGHALYMNNFYNIFGLPKKLLDSNTYCTGSLRINLKQNPREVVLKNLKKGENISRYCQGVHIGKWKDKRPVTYISTEFKDKMVPVTNKRGQVAKNPKQ</sequence>
<dbReference type="EMBL" id="CAJQZP010000160">
    <property type="protein sequence ID" value="CAG4941334.1"/>
    <property type="molecule type" value="Genomic_DNA"/>
</dbReference>
<dbReference type="PANTHER" id="PTHR46599">
    <property type="entry name" value="PIGGYBAC TRANSPOSABLE ELEMENT-DERIVED PROTEIN 4"/>
    <property type="match status" value="1"/>
</dbReference>
<dbReference type="InterPro" id="IPR029526">
    <property type="entry name" value="PGBD"/>
</dbReference>
<evidence type="ECO:0000259" key="1">
    <source>
        <dbReference type="Pfam" id="PF13843"/>
    </source>
</evidence>
<feature type="domain" description="PiggyBac transposable element-derived protein" evidence="1">
    <location>
        <begin position="68"/>
        <end position="181"/>
    </location>
</feature>
<comment type="caution">
    <text evidence="2">The sequence shown here is derived from an EMBL/GenBank/DDBJ whole genome shotgun (WGS) entry which is preliminary data.</text>
</comment>
<dbReference type="AlphaFoldDB" id="A0A8S3W514"/>
<organism evidence="2 3">
    <name type="scientific">Parnassius apollo</name>
    <name type="common">Apollo butterfly</name>
    <name type="synonym">Papilio apollo</name>
    <dbReference type="NCBI Taxonomy" id="110799"/>
    <lineage>
        <taxon>Eukaryota</taxon>
        <taxon>Metazoa</taxon>
        <taxon>Ecdysozoa</taxon>
        <taxon>Arthropoda</taxon>
        <taxon>Hexapoda</taxon>
        <taxon>Insecta</taxon>
        <taxon>Pterygota</taxon>
        <taxon>Neoptera</taxon>
        <taxon>Endopterygota</taxon>
        <taxon>Lepidoptera</taxon>
        <taxon>Glossata</taxon>
        <taxon>Ditrysia</taxon>
        <taxon>Papilionoidea</taxon>
        <taxon>Papilionidae</taxon>
        <taxon>Parnassiinae</taxon>
        <taxon>Parnassini</taxon>
        <taxon>Parnassius</taxon>
        <taxon>Parnassius</taxon>
    </lineage>
</organism>
<gene>
    <name evidence="2" type="ORF">PAPOLLO_LOCUS2169</name>
</gene>
<protein>
    <submittedName>
        <fullName evidence="2">(apollo) hypothetical protein</fullName>
    </submittedName>
</protein>